<keyword evidence="10" id="KW-0234">DNA repair</keyword>
<keyword evidence="2" id="KW-0963">Cytoplasm</keyword>
<sequence>QTCSGLGQKLELNPTKLFDWDKTLNQGAIRQSEYRVGGRRWSIIRASRLFDMNKKIIDFEKATLDKLLYSTRLDLKEDQGGFVQSFSFEGIVTGIIRRRRDKRGLSEKTLGSDSQFFDMLPCDTCAGQRLNEKALSVKILDKNISQVTQMELTEVFKFIQQIDTPLSSSIKAKILLVLEQLIGVGVGYLCLDQP</sequence>
<proteinExistence type="predicted"/>
<dbReference type="GO" id="GO:0005737">
    <property type="term" value="C:cytoplasm"/>
    <property type="evidence" value="ECO:0007669"/>
    <property type="project" value="UniProtKB-SubCell"/>
</dbReference>
<feature type="non-terminal residue" evidence="11">
    <location>
        <position position="1"/>
    </location>
</feature>
<accession>A0A2M8L1K5</accession>
<dbReference type="Gene3D" id="1.20.1580.10">
    <property type="entry name" value="ABC transporter ATPase like domain"/>
    <property type="match status" value="1"/>
</dbReference>
<gene>
    <name evidence="11" type="ORF">COU93_02225</name>
</gene>
<evidence type="ECO:0000256" key="7">
    <source>
        <dbReference type="ARBA" id="ARBA00022840"/>
    </source>
</evidence>
<feature type="non-terminal residue" evidence="11">
    <location>
        <position position="194"/>
    </location>
</feature>
<evidence type="ECO:0000256" key="2">
    <source>
        <dbReference type="ARBA" id="ARBA00022490"/>
    </source>
</evidence>
<reference evidence="12" key="1">
    <citation type="submission" date="2017-09" db="EMBL/GenBank/DDBJ databases">
        <title>Depth-based differentiation of microbial function through sediment-hosted aquifers and enrichment of novel symbionts in the deep terrestrial subsurface.</title>
        <authorList>
            <person name="Probst A.J."/>
            <person name="Ladd B."/>
            <person name="Jarett J.K."/>
            <person name="Geller-Mcgrath D.E."/>
            <person name="Sieber C.M.K."/>
            <person name="Emerson J.B."/>
            <person name="Anantharaman K."/>
            <person name="Thomas B.C."/>
            <person name="Malmstrom R."/>
            <person name="Stieglmeier M."/>
            <person name="Klingl A."/>
            <person name="Woyke T."/>
            <person name="Ryan C.M."/>
            <person name="Banfield J.F."/>
        </authorList>
    </citation>
    <scope>NUCLEOTIDE SEQUENCE [LARGE SCALE GENOMIC DNA]</scope>
</reference>
<dbReference type="PANTHER" id="PTHR43152:SF3">
    <property type="entry name" value="UVRABC SYSTEM PROTEIN A"/>
    <property type="match status" value="1"/>
</dbReference>
<evidence type="ECO:0000256" key="9">
    <source>
        <dbReference type="ARBA" id="ARBA00023125"/>
    </source>
</evidence>
<dbReference type="Gene3D" id="1.10.8.280">
    <property type="entry name" value="ABC transporter ATPase domain-like"/>
    <property type="match status" value="1"/>
</dbReference>
<keyword evidence="8" id="KW-0267">Excision nuclease</keyword>
<dbReference type="AlphaFoldDB" id="A0A2M8L1K5"/>
<comment type="subcellular location">
    <subcellularLocation>
        <location evidence="1">Cytoplasm</location>
    </subcellularLocation>
</comment>
<dbReference type="GO" id="GO:0006281">
    <property type="term" value="P:DNA repair"/>
    <property type="evidence" value="ECO:0007669"/>
    <property type="project" value="UniProtKB-KW"/>
</dbReference>
<keyword evidence="7" id="KW-0067">ATP-binding</keyword>
<organism evidence="11 12">
    <name type="scientific">Candidatus Shapirobacteria bacterium CG10_big_fil_rev_8_21_14_0_10_36_6</name>
    <dbReference type="NCBI Taxonomy" id="1974886"/>
    <lineage>
        <taxon>Bacteria</taxon>
        <taxon>Candidatus Shapironibacteriota</taxon>
    </lineage>
</organism>
<evidence type="ECO:0000256" key="8">
    <source>
        <dbReference type="ARBA" id="ARBA00022881"/>
    </source>
</evidence>
<keyword evidence="6" id="KW-0228">DNA excision</keyword>
<evidence type="ECO:0000256" key="10">
    <source>
        <dbReference type="ARBA" id="ARBA00023204"/>
    </source>
</evidence>
<dbReference type="GO" id="GO:0003677">
    <property type="term" value="F:DNA binding"/>
    <property type="evidence" value="ECO:0007669"/>
    <property type="project" value="UniProtKB-KW"/>
</dbReference>
<evidence type="ECO:0000313" key="11">
    <source>
        <dbReference type="EMBL" id="PJE66814.1"/>
    </source>
</evidence>
<keyword evidence="4" id="KW-0547">Nucleotide-binding</keyword>
<dbReference type="Proteomes" id="UP000229766">
    <property type="component" value="Unassembled WGS sequence"/>
</dbReference>
<name>A0A2M8L1K5_9BACT</name>
<keyword evidence="3" id="KW-0677">Repeat</keyword>
<evidence type="ECO:0000313" key="12">
    <source>
        <dbReference type="Proteomes" id="UP000229766"/>
    </source>
</evidence>
<evidence type="ECO:0000256" key="4">
    <source>
        <dbReference type="ARBA" id="ARBA00022741"/>
    </source>
</evidence>
<dbReference type="EMBL" id="PFEI01000127">
    <property type="protein sequence ID" value="PJE66814.1"/>
    <property type="molecule type" value="Genomic_DNA"/>
</dbReference>
<keyword evidence="9" id="KW-0238">DNA-binding</keyword>
<comment type="caution">
    <text evidence="11">The sequence shown here is derived from an EMBL/GenBank/DDBJ whole genome shotgun (WGS) entry which is preliminary data.</text>
</comment>
<protein>
    <submittedName>
        <fullName evidence="11">Daunorubicin resistance protein DrrC</fullName>
    </submittedName>
</protein>
<evidence type="ECO:0000256" key="1">
    <source>
        <dbReference type="ARBA" id="ARBA00004496"/>
    </source>
</evidence>
<evidence type="ECO:0000256" key="6">
    <source>
        <dbReference type="ARBA" id="ARBA00022769"/>
    </source>
</evidence>
<dbReference type="GO" id="GO:0004518">
    <property type="term" value="F:nuclease activity"/>
    <property type="evidence" value="ECO:0007669"/>
    <property type="project" value="UniProtKB-KW"/>
</dbReference>
<dbReference type="GO" id="GO:0005524">
    <property type="term" value="F:ATP binding"/>
    <property type="evidence" value="ECO:0007669"/>
    <property type="project" value="UniProtKB-KW"/>
</dbReference>
<dbReference type="PANTHER" id="PTHR43152">
    <property type="entry name" value="UVRABC SYSTEM PROTEIN A"/>
    <property type="match status" value="1"/>
</dbReference>
<keyword evidence="5" id="KW-0227">DNA damage</keyword>
<evidence type="ECO:0000256" key="5">
    <source>
        <dbReference type="ARBA" id="ARBA00022763"/>
    </source>
</evidence>
<evidence type="ECO:0000256" key="3">
    <source>
        <dbReference type="ARBA" id="ARBA00022737"/>
    </source>
</evidence>